<keyword evidence="3" id="KW-1185">Reference proteome</keyword>
<feature type="compositionally biased region" description="Polar residues" evidence="1">
    <location>
        <begin position="9"/>
        <end position="19"/>
    </location>
</feature>
<dbReference type="AlphaFoldDB" id="A0AAV5QQA3"/>
<evidence type="ECO:0000313" key="2">
    <source>
        <dbReference type="EMBL" id="GMM36889.1"/>
    </source>
</evidence>
<dbReference type="GeneID" id="90074864"/>
<proteinExistence type="predicted"/>
<organism evidence="2 3">
    <name type="scientific">Saccharomycopsis crataegensis</name>
    <dbReference type="NCBI Taxonomy" id="43959"/>
    <lineage>
        <taxon>Eukaryota</taxon>
        <taxon>Fungi</taxon>
        <taxon>Dikarya</taxon>
        <taxon>Ascomycota</taxon>
        <taxon>Saccharomycotina</taxon>
        <taxon>Saccharomycetes</taxon>
        <taxon>Saccharomycopsidaceae</taxon>
        <taxon>Saccharomycopsis</taxon>
    </lineage>
</organism>
<reference evidence="2 3" key="1">
    <citation type="journal article" date="2023" name="Elife">
        <title>Identification of key yeast species and microbe-microbe interactions impacting larval growth of Drosophila in the wild.</title>
        <authorList>
            <person name="Mure A."/>
            <person name="Sugiura Y."/>
            <person name="Maeda R."/>
            <person name="Honda K."/>
            <person name="Sakurai N."/>
            <person name="Takahashi Y."/>
            <person name="Watada M."/>
            <person name="Katoh T."/>
            <person name="Gotoh A."/>
            <person name="Gotoh Y."/>
            <person name="Taniguchi I."/>
            <person name="Nakamura K."/>
            <person name="Hayashi T."/>
            <person name="Katayama T."/>
            <person name="Uemura T."/>
            <person name="Hattori Y."/>
        </authorList>
    </citation>
    <scope>NUCLEOTIDE SEQUENCE [LARGE SCALE GENOMIC DNA]</scope>
    <source>
        <strain evidence="2 3">SC-9</strain>
    </source>
</reference>
<evidence type="ECO:0000313" key="3">
    <source>
        <dbReference type="Proteomes" id="UP001360560"/>
    </source>
</evidence>
<name>A0AAV5QQA3_9ASCO</name>
<comment type="caution">
    <text evidence="2">The sequence shown here is derived from an EMBL/GenBank/DDBJ whole genome shotgun (WGS) entry which is preliminary data.</text>
</comment>
<sequence>MIHIGDIENPNNSKKPTSSPDKKELPVPQATHQDSGMRCPKISTKKLTTKVKEWNMIGNICGKIRKSEKYVNKIIPENNGTPMNSVEKEPRNIRSIARRLREYVTSRKMRMMKKPDSEISTENNKVPVDSVEKEAREIKSIARRLREYGTIGRKMRKTKKADNKIYTEWNENIVNKERMRNKAPISVGSCSYLL</sequence>
<gene>
    <name evidence="2" type="ORF">DASC09_042140</name>
</gene>
<protein>
    <submittedName>
        <fullName evidence="2">Uncharacterized protein</fullName>
    </submittedName>
</protein>
<evidence type="ECO:0000256" key="1">
    <source>
        <dbReference type="SAM" id="MobiDB-lite"/>
    </source>
</evidence>
<dbReference type="RefSeq" id="XP_064853885.1">
    <property type="nucleotide sequence ID" value="XM_064997813.1"/>
</dbReference>
<feature type="region of interest" description="Disordered" evidence="1">
    <location>
        <begin position="1"/>
        <end position="40"/>
    </location>
</feature>
<accession>A0AAV5QQA3</accession>
<dbReference type="Proteomes" id="UP001360560">
    <property type="component" value="Unassembled WGS sequence"/>
</dbReference>
<dbReference type="EMBL" id="BTFZ01000011">
    <property type="protein sequence ID" value="GMM36889.1"/>
    <property type="molecule type" value="Genomic_DNA"/>
</dbReference>